<dbReference type="RefSeq" id="XP_018659585.1">
    <property type="nucleotide sequence ID" value="XM_018807251.1"/>
</dbReference>
<reference evidence="2 3" key="1">
    <citation type="journal article" date="2016" name="Genome Announc.">
        <title>Draft Whole-Genome Sequence of Trichoderma gamsii T6085, a Promising Biocontrol Agent of Fusarium Head Blight on Wheat.</title>
        <authorList>
            <person name="Baroncelli R."/>
            <person name="Zapparata A."/>
            <person name="Piaggeschi G."/>
            <person name="Sarrocco S."/>
            <person name="Vannacci G."/>
        </authorList>
    </citation>
    <scope>NUCLEOTIDE SEQUENCE [LARGE SCALE GENOMIC DNA]</scope>
    <source>
        <strain evidence="2 3">T6085</strain>
    </source>
</reference>
<feature type="region of interest" description="Disordered" evidence="1">
    <location>
        <begin position="201"/>
        <end position="240"/>
    </location>
</feature>
<dbReference type="AlphaFoldDB" id="A0A2P4ZYS2"/>
<name>A0A2P4ZYS2_9HYPO</name>
<proteinExistence type="predicted"/>
<accession>A0A2P4ZYS2</accession>
<feature type="region of interest" description="Disordered" evidence="1">
    <location>
        <begin position="253"/>
        <end position="280"/>
    </location>
</feature>
<organism evidence="2 3">
    <name type="scientific">Trichoderma gamsii</name>
    <dbReference type="NCBI Taxonomy" id="398673"/>
    <lineage>
        <taxon>Eukaryota</taxon>
        <taxon>Fungi</taxon>
        <taxon>Dikarya</taxon>
        <taxon>Ascomycota</taxon>
        <taxon>Pezizomycotina</taxon>
        <taxon>Sordariomycetes</taxon>
        <taxon>Hypocreomycetidae</taxon>
        <taxon>Hypocreales</taxon>
        <taxon>Hypocreaceae</taxon>
        <taxon>Trichoderma</taxon>
    </lineage>
</organism>
<feature type="region of interest" description="Disordered" evidence="1">
    <location>
        <begin position="1"/>
        <end position="24"/>
    </location>
</feature>
<evidence type="ECO:0000256" key="1">
    <source>
        <dbReference type="SAM" id="MobiDB-lite"/>
    </source>
</evidence>
<protein>
    <submittedName>
        <fullName evidence="2">Uncharacterized protein</fullName>
    </submittedName>
</protein>
<dbReference type="GeneID" id="29987334"/>
<feature type="region of interest" description="Disordered" evidence="1">
    <location>
        <begin position="52"/>
        <end position="83"/>
    </location>
</feature>
<comment type="caution">
    <text evidence="2">The sequence shown here is derived from an EMBL/GenBank/DDBJ whole genome shotgun (WGS) entry which is preliminary data.</text>
</comment>
<keyword evidence="3" id="KW-1185">Reference proteome</keyword>
<gene>
    <name evidence="2" type="ORF">TGAM01_v201696</name>
</gene>
<evidence type="ECO:0000313" key="3">
    <source>
        <dbReference type="Proteomes" id="UP000054821"/>
    </source>
</evidence>
<sequence>MLIAFPGNGGQSVEHDRRCASLPPIPSSGGVQSELCWLLQYKRRIECMETQTARWSEQSQQRKREKRKNEKTTATATFTVPPPPAHSFPTGNLLAIVCREGVAAAGLDASIASGKAAWASTSSAEVLCAPAPATASISRGPNRVWLAGLGPSRLSATGTGYESHIAHLAIAGGTRYLGRASRAISTPHPLAPYHTPSFSPSPLPLAPAHSPQLGLPLSENKGWGSNAGAGGTTIWEPPSTPCPFPSPGYVSPSSSFQHPIAPSSPLDAAMQHCHPPPKAA</sequence>
<dbReference type="EMBL" id="JPDN02000004">
    <property type="protein sequence ID" value="PON29447.1"/>
    <property type="molecule type" value="Genomic_DNA"/>
</dbReference>
<evidence type="ECO:0000313" key="2">
    <source>
        <dbReference type="EMBL" id="PON29447.1"/>
    </source>
</evidence>
<dbReference type="Proteomes" id="UP000054821">
    <property type="component" value="Unassembled WGS sequence"/>
</dbReference>